<protein>
    <recommendedName>
        <fullName evidence="3">TonB-dependent receptor plug domain-containing protein</fullName>
    </recommendedName>
</protein>
<comment type="caution">
    <text evidence="1">The sequence shown here is derived from an EMBL/GenBank/DDBJ whole genome shotgun (WGS) entry which is preliminary data.</text>
</comment>
<dbReference type="Proteomes" id="UP000607559">
    <property type="component" value="Unassembled WGS sequence"/>
</dbReference>
<dbReference type="EMBL" id="BMJC01000005">
    <property type="protein sequence ID" value="GGB17273.1"/>
    <property type="molecule type" value="Genomic_DNA"/>
</dbReference>
<evidence type="ECO:0000313" key="1">
    <source>
        <dbReference type="EMBL" id="GGB17273.1"/>
    </source>
</evidence>
<name>A0A8J2UH85_9BACT</name>
<dbReference type="SUPFAM" id="SSF56935">
    <property type="entry name" value="Porins"/>
    <property type="match status" value="1"/>
</dbReference>
<reference evidence="1" key="1">
    <citation type="journal article" date="2014" name="Int. J. Syst. Evol. Microbiol.">
        <title>Complete genome sequence of Corynebacterium casei LMG S-19264T (=DSM 44701T), isolated from a smear-ripened cheese.</title>
        <authorList>
            <consortium name="US DOE Joint Genome Institute (JGI-PGF)"/>
            <person name="Walter F."/>
            <person name="Albersmeier A."/>
            <person name="Kalinowski J."/>
            <person name="Ruckert C."/>
        </authorList>
    </citation>
    <scope>NUCLEOTIDE SEQUENCE</scope>
    <source>
        <strain evidence="1">CGMCC 1.15448</strain>
    </source>
</reference>
<evidence type="ECO:0000313" key="2">
    <source>
        <dbReference type="Proteomes" id="UP000607559"/>
    </source>
</evidence>
<proteinExistence type="predicted"/>
<organism evidence="1 2">
    <name type="scientific">Puia dinghuensis</name>
    <dbReference type="NCBI Taxonomy" id="1792502"/>
    <lineage>
        <taxon>Bacteria</taxon>
        <taxon>Pseudomonadati</taxon>
        <taxon>Bacteroidota</taxon>
        <taxon>Chitinophagia</taxon>
        <taxon>Chitinophagales</taxon>
        <taxon>Chitinophagaceae</taxon>
        <taxon>Puia</taxon>
    </lineage>
</organism>
<keyword evidence="2" id="KW-1185">Reference proteome</keyword>
<gene>
    <name evidence="1" type="ORF">GCM10011511_46330</name>
</gene>
<sequence>MTLLPALTGWSQRDSARIDIGWLSLDKGLTQTLTIKGAALEKMPFTNLSDAIAAWFYGAYTQPMTVAYVVDGNPVTDVDIYPIFDIEEVTLVEHAAGAAAYGGTQQELVVITTKRGKGKSGLRVAGQAGIVNANGNGYNTFNRAYHQYYLGAYRNLDKVSVGVSADWVRDVLPEHDGAQVHVTTPVNLQRWRLNGYFTWRPAKGNVVELRMGYAPQSVKVDLDTVSYQTSYHVTRDEPAHLLMPSLAWYSDLLPGLTNTLQAQYLEHSENFSYQTYDSSLTTPQRQVTFVAAETAVKVSQLLVRDRLSYDLRAGNWHFVPAVNFLYEHIHEKSAYATGYYGIAGFSNLTTPQPPALGSFNEQKGDLLYLSPGAELRFGRAFDLQGGVQMNLSHGRDSGSRTVYPYVGLGVDVLRFNQKAGGASLRFFGSYAQRPRVFVDDYSLSDFYHAGAPYSLADVNHPKFVNTSFGFGTTINTYYVRLQPPPVYWTEEAGATFTTANGQWQLGYTYQRRQFTTPGELGTIGNGPDSSAANLLEWKSTLHHIDVRFKVVDRTGVVWQTGLNATAVKYKNYTSFPPFFGSLFFSYSSYPPTGDLDNEHLSWTGGWVNRWQVQDFTAGLDLLYHFGQPTQIYANNYTVEGPKLNSVLVPNIYMDYRWRLPHAQVLELFVESRGLVRSKSSDLLDNRRYYTVGGSFSL</sequence>
<reference evidence="1" key="2">
    <citation type="submission" date="2020-09" db="EMBL/GenBank/DDBJ databases">
        <authorList>
            <person name="Sun Q."/>
            <person name="Zhou Y."/>
        </authorList>
    </citation>
    <scope>NUCLEOTIDE SEQUENCE</scope>
    <source>
        <strain evidence="1">CGMCC 1.15448</strain>
    </source>
</reference>
<accession>A0A8J2UH85</accession>
<dbReference type="AlphaFoldDB" id="A0A8J2UH85"/>
<evidence type="ECO:0008006" key="3">
    <source>
        <dbReference type="Google" id="ProtNLM"/>
    </source>
</evidence>